<evidence type="ECO:0000256" key="7">
    <source>
        <dbReference type="PROSITE-ProRule" id="PRU01360"/>
    </source>
</evidence>
<dbReference type="InterPro" id="IPR057601">
    <property type="entry name" value="Oar-like_b-barrel"/>
</dbReference>
<dbReference type="EMBL" id="JAKGAS010000001">
    <property type="protein sequence ID" value="MCF2946883.1"/>
    <property type="molecule type" value="Genomic_DNA"/>
</dbReference>
<comment type="caution">
    <text evidence="11">The sequence shown here is derived from an EMBL/GenBank/DDBJ whole genome shotgun (WGS) entry which is preliminary data.</text>
</comment>
<gene>
    <name evidence="11" type="ORF">L0668_02110</name>
</gene>
<evidence type="ECO:0000256" key="1">
    <source>
        <dbReference type="ARBA" id="ARBA00004571"/>
    </source>
</evidence>
<dbReference type="InterPro" id="IPR039426">
    <property type="entry name" value="TonB-dep_rcpt-like"/>
</dbReference>
<evidence type="ECO:0000256" key="8">
    <source>
        <dbReference type="SAM" id="SignalP"/>
    </source>
</evidence>
<keyword evidence="4 7" id="KW-0812">Transmembrane</keyword>
<evidence type="ECO:0000256" key="3">
    <source>
        <dbReference type="ARBA" id="ARBA00022452"/>
    </source>
</evidence>
<dbReference type="Proteomes" id="UP001521137">
    <property type="component" value="Unassembled WGS sequence"/>
</dbReference>
<keyword evidence="12" id="KW-1185">Reference proteome</keyword>
<feature type="chain" id="PRO_5045207617" evidence="8">
    <location>
        <begin position="26"/>
        <end position="990"/>
    </location>
</feature>
<name>A0ABS9D4D1_9ALTE</name>
<dbReference type="InterPro" id="IPR037066">
    <property type="entry name" value="Plug_dom_sf"/>
</dbReference>
<organism evidence="11 12">
    <name type="scientific">Paraglaciecola algarum</name>
    <dbReference type="NCBI Taxonomy" id="3050085"/>
    <lineage>
        <taxon>Bacteria</taxon>
        <taxon>Pseudomonadati</taxon>
        <taxon>Pseudomonadota</taxon>
        <taxon>Gammaproteobacteria</taxon>
        <taxon>Alteromonadales</taxon>
        <taxon>Alteromonadaceae</taxon>
        <taxon>Paraglaciecola</taxon>
    </lineage>
</organism>
<dbReference type="SUPFAM" id="SSF49464">
    <property type="entry name" value="Carboxypeptidase regulatory domain-like"/>
    <property type="match status" value="1"/>
</dbReference>
<dbReference type="Pfam" id="PF25183">
    <property type="entry name" value="OMP_b-brl_4"/>
    <property type="match status" value="2"/>
</dbReference>
<keyword evidence="3 7" id="KW-1134">Transmembrane beta strand</keyword>
<dbReference type="PANTHER" id="PTHR30069:SF46">
    <property type="entry name" value="OAR PROTEIN"/>
    <property type="match status" value="1"/>
</dbReference>
<evidence type="ECO:0000256" key="5">
    <source>
        <dbReference type="ARBA" id="ARBA00023136"/>
    </source>
</evidence>
<evidence type="ECO:0000259" key="9">
    <source>
        <dbReference type="Pfam" id="PF07715"/>
    </source>
</evidence>
<dbReference type="PANTHER" id="PTHR30069">
    <property type="entry name" value="TONB-DEPENDENT OUTER MEMBRANE RECEPTOR"/>
    <property type="match status" value="1"/>
</dbReference>
<comment type="subcellular location">
    <subcellularLocation>
        <location evidence="1 7">Cell outer membrane</location>
        <topology evidence="1 7">Multi-pass membrane protein</topology>
    </subcellularLocation>
</comment>
<reference evidence="11 12" key="1">
    <citation type="submission" date="2022-01" db="EMBL/GenBank/DDBJ databases">
        <title>Paraglaciecola sp. G1-23.</title>
        <authorList>
            <person name="Jin M.S."/>
            <person name="Han D.M."/>
            <person name="Kim H.M."/>
            <person name="Jeon C.O."/>
        </authorList>
    </citation>
    <scope>NUCLEOTIDE SEQUENCE [LARGE SCALE GENOMIC DNA]</scope>
    <source>
        <strain evidence="11 12">G1-23</strain>
    </source>
</reference>
<feature type="domain" description="TonB-dependent transporter Oar-like beta-barrel" evidence="10">
    <location>
        <begin position="275"/>
        <end position="572"/>
    </location>
</feature>
<dbReference type="Pfam" id="PF07715">
    <property type="entry name" value="Plug"/>
    <property type="match status" value="1"/>
</dbReference>
<evidence type="ECO:0000256" key="2">
    <source>
        <dbReference type="ARBA" id="ARBA00022448"/>
    </source>
</evidence>
<dbReference type="RefSeq" id="WP_235310401.1">
    <property type="nucleotide sequence ID" value="NZ_JAKGAS010000001.1"/>
</dbReference>
<evidence type="ECO:0000313" key="12">
    <source>
        <dbReference type="Proteomes" id="UP001521137"/>
    </source>
</evidence>
<evidence type="ECO:0000313" key="11">
    <source>
        <dbReference type="EMBL" id="MCF2946883.1"/>
    </source>
</evidence>
<dbReference type="InterPro" id="IPR036942">
    <property type="entry name" value="Beta-barrel_TonB_sf"/>
</dbReference>
<dbReference type="SUPFAM" id="SSF56935">
    <property type="entry name" value="Porins"/>
    <property type="match status" value="1"/>
</dbReference>
<feature type="domain" description="TonB-dependent transporter Oar-like beta-barrel" evidence="10">
    <location>
        <begin position="581"/>
        <end position="852"/>
    </location>
</feature>
<evidence type="ECO:0000259" key="10">
    <source>
        <dbReference type="Pfam" id="PF25183"/>
    </source>
</evidence>
<accession>A0ABS9D4D1</accession>
<keyword evidence="11" id="KW-0675">Receptor</keyword>
<feature type="domain" description="TonB-dependent receptor plug" evidence="9">
    <location>
        <begin position="130"/>
        <end position="237"/>
    </location>
</feature>
<evidence type="ECO:0000256" key="6">
    <source>
        <dbReference type="ARBA" id="ARBA00023237"/>
    </source>
</evidence>
<keyword evidence="8" id="KW-0732">Signal</keyword>
<dbReference type="PROSITE" id="PS52016">
    <property type="entry name" value="TONB_DEPENDENT_REC_3"/>
    <property type="match status" value="1"/>
</dbReference>
<sequence length="990" mass="108174">MFTFKKSVAAIAIAASLGLAMPAIAGNNDGALSGQVLVGNTTPVANATITIVDKNTGFTRTITSDASGSYRFSKLPVGQYQVTVTGDGYETSSVSNISIRIGSNNADIPMVTSGMERIEVTGSNLVVMDVTSSESSLNIGEVELDRIPVPRSVTSVALLAPGTTQGDSRFGPEGSNGNFASFGGASIAENAMYINGLNVTNFRNGVGFSSVPFEFYKEFQVKTGGYSAEFGRSTGGVINAVTKSGSNEFKFGGNLYYSPDSLRKDSPDSLEATGDPFVINNQDKRDNIDGNIYASGAILEDTLFFYAIYNPKSYKGEDVVSRGDGFRDRTQEDSFWGAKIDWHINDDHLLEYLTFSDSNDVVDKNYSYNNATNTKGNLISTATTSSGGDNFSLKYTGYITDDLTVSALYGENKYDIISLADNQADCNMVLDLRDENSLGYDIGCGSLNDYLVEVGEDTREAMRVDIEYVWGDHVIRAGFDSETNTSFGQEKYSGTGDGAYWLLYDGAPGTSLAPGVTVPEGVTEWTRDRVRTVGGEFETEASAIYIEDVWTVNDKLTLQLGLRNETFDNRNSEGKTFVKIDNMIAPRIGFSYDINGDGESKIFANIGRYFLPVANNTNVRLSGNESDVRNYYVLEGMEQLDYKGSSYYYPILGQNFGQTINAAGVVPDTTVIVDQDLDPMYQDEFMVGYQAVFNDNWTWGVRAIRRELAGAIDDMLIDHYTQEKYGCDHIDHNYVLGNPGADMTVNIDTDCDGVGNGVITIPGADLGYPEAQRFYNSVVLTLDRSWDDVWMMSASYTWSHSYGNTEGLVKSDNGQDDAGITTDFDFVELTDGAYGNLANDRRHMVKVFGAYSVTENLSLSASLRIESGRPRNAFGIGYPGQGQLDYGQSYYVCSANCDQGTDAEFTFMPRGSFGSTDWSNTLDLGAAYNMEVAGMDVQLRADIFNVLEGASVRYYEEDVETSLGDQDPTFGLASSWQTPRYVQLSLSFDY</sequence>
<keyword evidence="6 7" id="KW-0998">Cell outer membrane</keyword>
<dbReference type="InterPro" id="IPR008969">
    <property type="entry name" value="CarboxyPept-like_regulatory"/>
</dbReference>
<dbReference type="Gene3D" id="2.170.130.10">
    <property type="entry name" value="TonB-dependent receptor, plug domain"/>
    <property type="match status" value="1"/>
</dbReference>
<dbReference type="Gene3D" id="2.40.170.20">
    <property type="entry name" value="TonB-dependent receptor, beta-barrel domain"/>
    <property type="match status" value="1"/>
</dbReference>
<feature type="signal peptide" evidence="8">
    <location>
        <begin position="1"/>
        <end position="25"/>
    </location>
</feature>
<comment type="similarity">
    <text evidence="7">Belongs to the TonB-dependent receptor family.</text>
</comment>
<evidence type="ECO:0000256" key="4">
    <source>
        <dbReference type="ARBA" id="ARBA00022692"/>
    </source>
</evidence>
<proteinExistence type="inferred from homology"/>
<keyword evidence="5 7" id="KW-0472">Membrane</keyword>
<dbReference type="Gene3D" id="2.60.40.1120">
    <property type="entry name" value="Carboxypeptidase-like, regulatory domain"/>
    <property type="match status" value="1"/>
</dbReference>
<dbReference type="InterPro" id="IPR012910">
    <property type="entry name" value="Plug_dom"/>
</dbReference>
<dbReference type="Pfam" id="PF13620">
    <property type="entry name" value="CarboxypepD_reg"/>
    <property type="match status" value="1"/>
</dbReference>
<keyword evidence="2 7" id="KW-0813">Transport</keyword>
<protein>
    <submittedName>
        <fullName evidence="11">TonB-dependent receptor</fullName>
    </submittedName>
</protein>